<protein>
    <recommendedName>
        <fullName evidence="1">F-box domain-containing protein</fullName>
    </recommendedName>
</protein>
<dbReference type="SUPFAM" id="SSF81383">
    <property type="entry name" value="F-box domain"/>
    <property type="match status" value="1"/>
</dbReference>
<organism evidence="2 3">
    <name type="scientific">Paraphoma chrysanthemicola</name>
    <dbReference type="NCBI Taxonomy" id="798071"/>
    <lineage>
        <taxon>Eukaryota</taxon>
        <taxon>Fungi</taxon>
        <taxon>Dikarya</taxon>
        <taxon>Ascomycota</taxon>
        <taxon>Pezizomycotina</taxon>
        <taxon>Dothideomycetes</taxon>
        <taxon>Pleosporomycetidae</taxon>
        <taxon>Pleosporales</taxon>
        <taxon>Pleosporineae</taxon>
        <taxon>Phaeosphaeriaceae</taxon>
        <taxon>Paraphoma</taxon>
    </lineage>
</organism>
<gene>
    <name evidence="2" type="ORF">FB567DRAFT_236281</name>
</gene>
<accession>A0A8K0W1Z2</accession>
<dbReference type="InterPro" id="IPR036047">
    <property type="entry name" value="F-box-like_dom_sf"/>
</dbReference>
<sequence>MYTKYFVDSDAIQRGSNRLEKLPFEILSHIGSYLSDKDLISVRLCSNRAIQGGFDDPFVQRFFRHRKLKMTESELGLFEKIIHSRFAARIQQLDLSLSADIPMPLRVPAYKMDKDLVLSTKICADLHHCEHKACARLVEYFQCMTQLSRLVIYPPAELMARHDYFSQGFDNQVEEHTLSARGVGSSEVSLSHLIVPIHWSPRAQFHSILGAIAAAEVQLKSIQMRCFTKCWHTALFAPATPILRHLASAPRLQTLVSLGLDLDVVSHNRHTDAVAALRRLLQDNAHLKHLALNLLPARGLFVRNLDREVACTRLLSCLGYSPPFSLQSLHLRGLYAGGLLTLDRVIANHKKTFESITLEETNFNAPNRLRHLLVALLDTQLNFLLFDEFVLNHKYVLQPFRMMSQDVEDVDPLWTSGEDESFRGWVKLTRDPRDDGSEIRFDCRNLPGAKTMMKEVLGDLIRQIDTGTMGPGV</sequence>
<dbReference type="PROSITE" id="PS50181">
    <property type="entry name" value="FBOX"/>
    <property type="match status" value="1"/>
</dbReference>
<comment type="caution">
    <text evidence="2">The sequence shown here is derived from an EMBL/GenBank/DDBJ whole genome shotgun (WGS) entry which is preliminary data.</text>
</comment>
<proteinExistence type="predicted"/>
<reference evidence="2" key="1">
    <citation type="journal article" date="2021" name="Nat. Commun.">
        <title>Genetic determinants of endophytism in the Arabidopsis root mycobiome.</title>
        <authorList>
            <person name="Mesny F."/>
            <person name="Miyauchi S."/>
            <person name="Thiergart T."/>
            <person name="Pickel B."/>
            <person name="Atanasova L."/>
            <person name="Karlsson M."/>
            <person name="Huettel B."/>
            <person name="Barry K.W."/>
            <person name="Haridas S."/>
            <person name="Chen C."/>
            <person name="Bauer D."/>
            <person name="Andreopoulos W."/>
            <person name="Pangilinan J."/>
            <person name="LaButti K."/>
            <person name="Riley R."/>
            <person name="Lipzen A."/>
            <person name="Clum A."/>
            <person name="Drula E."/>
            <person name="Henrissat B."/>
            <person name="Kohler A."/>
            <person name="Grigoriev I.V."/>
            <person name="Martin F.M."/>
            <person name="Hacquard S."/>
        </authorList>
    </citation>
    <scope>NUCLEOTIDE SEQUENCE</scope>
    <source>
        <strain evidence="2">MPI-SDFR-AT-0120</strain>
    </source>
</reference>
<dbReference type="OrthoDB" id="3765024at2759"/>
<keyword evidence="3" id="KW-1185">Reference proteome</keyword>
<dbReference type="AlphaFoldDB" id="A0A8K0W1Z2"/>
<name>A0A8K0W1Z2_9PLEO</name>
<evidence type="ECO:0000259" key="1">
    <source>
        <dbReference type="PROSITE" id="PS50181"/>
    </source>
</evidence>
<dbReference type="Proteomes" id="UP000813461">
    <property type="component" value="Unassembled WGS sequence"/>
</dbReference>
<dbReference type="EMBL" id="JAGMVJ010000003">
    <property type="protein sequence ID" value="KAH7092341.1"/>
    <property type="molecule type" value="Genomic_DNA"/>
</dbReference>
<dbReference type="InterPro" id="IPR001810">
    <property type="entry name" value="F-box_dom"/>
</dbReference>
<feature type="domain" description="F-box" evidence="1">
    <location>
        <begin position="16"/>
        <end position="48"/>
    </location>
</feature>
<evidence type="ECO:0000313" key="3">
    <source>
        <dbReference type="Proteomes" id="UP000813461"/>
    </source>
</evidence>
<evidence type="ECO:0000313" key="2">
    <source>
        <dbReference type="EMBL" id="KAH7092341.1"/>
    </source>
</evidence>